<proteinExistence type="predicted"/>
<accession>A0A2P8CY42</accession>
<dbReference type="Gene3D" id="3.40.630.30">
    <property type="match status" value="1"/>
</dbReference>
<protein>
    <submittedName>
        <fullName evidence="4">Acetyltransferase (GNAT) family protein</fullName>
    </submittedName>
</protein>
<dbReference type="PANTHER" id="PTHR43877">
    <property type="entry name" value="AMINOALKYLPHOSPHONATE N-ACETYLTRANSFERASE-RELATED-RELATED"/>
    <property type="match status" value="1"/>
</dbReference>
<comment type="caution">
    <text evidence="4">The sequence shown here is derived from an EMBL/GenBank/DDBJ whole genome shotgun (WGS) entry which is preliminary data.</text>
</comment>
<dbReference type="EMBL" id="PYGD01000010">
    <property type="protein sequence ID" value="PSK89883.1"/>
    <property type="molecule type" value="Genomic_DNA"/>
</dbReference>
<keyword evidence="2" id="KW-0012">Acyltransferase</keyword>
<dbReference type="AlphaFoldDB" id="A0A2P8CY42"/>
<dbReference type="Pfam" id="PF00583">
    <property type="entry name" value="Acetyltransf_1"/>
    <property type="match status" value="1"/>
</dbReference>
<keyword evidence="1 4" id="KW-0808">Transferase</keyword>
<feature type="domain" description="N-acetyltransferase" evidence="3">
    <location>
        <begin position="1"/>
        <end position="133"/>
    </location>
</feature>
<evidence type="ECO:0000259" key="3">
    <source>
        <dbReference type="PROSITE" id="PS51186"/>
    </source>
</evidence>
<evidence type="ECO:0000256" key="2">
    <source>
        <dbReference type="ARBA" id="ARBA00023315"/>
    </source>
</evidence>
<dbReference type="SUPFAM" id="SSF55729">
    <property type="entry name" value="Acyl-CoA N-acyltransferases (Nat)"/>
    <property type="match status" value="1"/>
</dbReference>
<sequence length="152" mass="16988">MKLELIHDNYPWNLLLLADPDRAAISRYLGNSDCYVARDGEVLAGVAVLHSLSGTTAELMNIAVDPGLQQKGYGSRILSLLINRLKDQGFQLLEVGTGTFGYQLKFYQKLGFRVTAIRKDFFLEHYPEPVMEEGLQHKDMLLLSLDLTGSGQ</sequence>
<keyword evidence="5" id="KW-1185">Reference proteome</keyword>
<dbReference type="InterPro" id="IPR050832">
    <property type="entry name" value="Bact_Acetyltransf"/>
</dbReference>
<organism evidence="4 5">
    <name type="scientific">Taibaiella chishuiensis</name>
    <dbReference type="NCBI Taxonomy" id="1434707"/>
    <lineage>
        <taxon>Bacteria</taxon>
        <taxon>Pseudomonadati</taxon>
        <taxon>Bacteroidota</taxon>
        <taxon>Chitinophagia</taxon>
        <taxon>Chitinophagales</taxon>
        <taxon>Chitinophagaceae</taxon>
        <taxon>Taibaiella</taxon>
    </lineage>
</organism>
<dbReference type="OrthoDB" id="9813917at2"/>
<dbReference type="InterPro" id="IPR000182">
    <property type="entry name" value="GNAT_dom"/>
</dbReference>
<reference evidence="4 5" key="1">
    <citation type="submission" date="2018-03" db="EMBL/GenBank/DDBJ databases">
        <title>Genomic Encyclopedia of Type Strains, Phase III (KMG-III): the genomes of soil and plant-associated and newly described type strains.</title>
        <authorList>
            <person name="Whitman W."/>
        </authorList>
    </citation>
    <scope>NUCLEOTIDE SEQUENCE [LARGE SCALE GENOMIC DNA]</scope>
    <source>
        <strain evidence="4 5">CGMCC 1.12700</strain>
    </source>
</reference>
<evidence type="ECO:0000256" key="1">
    <source>
        <dbReference type="ARBA" id="ARBA00022679"/>
    </source>
</evidence>
<evidence type="ECO:0000313" key="5">
    <source>
        <dbReference type="Proteomes" id="UP000240572"/>
    </source>
</evidence>
<gene>
    <name evidence="4" type="ORF">B0I18_110184</name>
</gene>
<dbReference type="InterPro" id="IPR016181">
    <property type="entry name" value="Acyl_CoA_acyltransferase"/>
</dbReference>
<evidence type="ECO:0000313" key="4">
    <source>
        <dbReference type="EMBL" id="PSK89883.1"/>
    </source>
</evidence>
<dbReference type="CDD" id="cd04301">
    <property type="entry name" value="NAT_SF"/>
    <property type="match status" value="1"/>
</dbReference>
<dbReference type="GO" id="GO:0016747">
    <property type="term" value="F:acyltransferase activity, transferring groups other than amino-acyl groups"/>
    <property type="evidence" value="ECO:0007669"/>
    <property type="project" value="InterPro"/>
</dbReference>
<name>A0A2P8CY42_9BACT</name>
<dbReference type="PANTHER" id="PTHR43877:SF5">
    <property type="entry name" value="BLL8307 PROTEIN"/>
    <property type="match status" value="1"/>
</dbReference>
<dbReference type="Proteomes" id="UP000240572">
    <property type="component" value="Unassembled WGS sequence"/>
</dbReference>
<dbReference type="RefSeq" id="WP_106524683.1">
    <property type="nucleotide sequence ID" value="NZ_PYGD01000010.1"/>
</dbReference>
<dbReference type="PROSITE" id="PS51186">
    <property type="entry name" value="GNAT"/>
    <property type="match status" value="1"/>
</dbReference>